<keyword evidence="10" id="KW-0812">Transmembrane</keyword>
<dbReference type="Pfam" id="PF00149">
    <property type="entry name" value="Metallophos"/>
    <property type="match status" value="1"/>
</dbReference>
<evidence type="ECO:0000256" key="4">
    <source>
        <dbReference type="ARBA" id="ARBA00022525"/>
    </source>
</evidence>
<comment type="subcellular location">
    <subcellularLocation>
        <location evidence="2">Secreted</location>
    </subcellularLocation>
</comment>
<evidence type="ECO:0000256" key="10">
    <source>
        <dbReference type="SAM" id="Phobius"/>
    </source>
</evidence>
<dbReference type="EMBL" id="UYJE01006198">
    <property type="protein sequence ID" value="VDI43875.1"/>
    <property type="molecule type" value="Genomic_DNA"/>
</dbReference>
<evidence type="ECO:0000313" key="14">
    <source>
        <dbReference type="EMBL" id="VDI43875.1"/>
    </source>
</evidence>
<dbReference type="GO" id="GO:0008081">
    <property type="term" value="F:phosphoric diester hydrolase activity"/>
    <property type="evidence" value="ECO:0007669"/>
    <property type="project" value="TreeGrafter"/>
</dbReference>
<dbReference type="GO" id="GO:0005615">
    <property type="term" value="C:extracellular space"/>
    <property type="evidence" value="ECO:0007669"/>
    <property type="project" value="TreeGrafter"/>
</dbReference>
<evidence type="ECO:0000256" key="8">
    <source>
        <dbReference type="ARBA" id="ARBA00022833"/>
    </source>
</evidence>
<dbReference type="EC" id="3.1.4.-" evidence="14"/>
<keyword evidence="9" id="KW-0325">Glycoprotein</keyword>
<dbReference type="OrthoDB" id="348678at2759"/>
<feature type="domain" description="Sphingomyelin phosphodiesterase C-terminal" evidence="13">
    <location>
        <begin position="298"/>
        <end position="432"/>
    </location>
</feature>
<feature type="domain" description="Calcineurin-like phosphoesterase" evidence="12">
    <location>
        <begin position="28"/>
        <end position="282"/>
    </location>
</feature>
<evidence type="ECO:0000256" key="1">
    <source>
        <dbReference type="ARBA" id="ARBA00001947"/>
    </source>
</evidence>
<dbReference type="AlphaFoldDB" id="A0A8B6F3P6"/>
<sequence>MQFLIIYLACFAFICSSNGSVVKKGYFWQVTDFHYDANYSTNGNPNTMCHSDGGKSHSNSIYGNYLCDSPMKLIISAIDAMQSIHPNPDFIFWTGDSVPHVNNSDLDQTKIYYNIGNVTEQLMKVFPNTSIYPVLGNHDEYPKDAFPPGATSYYSDILTVSQWSKLLGENEATVFKTGGYYSSLLNPNLLVLGLNTNLYYGFNPLTQNSTDPSGQLKWLEKQFKQAQISQKKVIIISHIPPGLFELFSGLMWFSNNFNEKYVHLVSQYSGIIAAQIYGHEHTDSFRILKDRSGTPSGMLFLSPAVTPWKSTLPGVGSNNPSIRLYEYNRDTGEILDYHQYFLNLATVITTNKDIWQKEYDAKSDYGLTSLNPVDFMQAAQSFRNSPKLFKKYLQYNSVSQNLNPVCNDTCKRVHVCSITELRMSDFNDCLNKPNPTLNPEPHSHPHTTPRPKAHVPRYMVIVICTLAGTVFVLAVIVAIICIKKHTVFIPHQYSRFSSPVGKGPIN</sequence>
<dbReference type="PANTHER" id="PTHR10340:SF57">
    <property type="entry name" value="METALLOPHOS DOMAIN-CONTAINING PROTEIN"/>
    <property type="match status" value="1"/>
</dbReference>
<keyword evidence="5" id="KW-0479">Metal-binding</keyword>
<evidence type="ECO:0000256" key="7">
    <source>
        <dbReference type="ARBA" id="ARBA00022801"/>
    </source>
</evidence>
<protein>
    <submittedName>
        <fullName evidence="14">Sphingomyelin phosphodiesterase acid-like 3</fullName>
        <ecNumber evidence="14">3.1.4.-</ecNumber>
    </submittedName>
</protein>
<evidence type="ECO:0000256" key="6">
    <source>
        <dbReference type="ARBA" id="ARBA00022729"/>
    </source>
</evidence>
<reference evidence="14" key="1">
    <citation type="submission" date="2018-11" db="EMBL/GenBank/DDBJ databases">
        <authorList>
            <person name="Alioto T."/>
            <person name="Alioto T."/>
        </authorList>
    </citation>
    <scope>NUCLEOTIDE SEQUENCE</scope>
</reference>
<dbReference type="InterPro" id="IPR004843">
    <property type="entry name" value="Calcineurin-like_PHP"/>
</dbReference>
<dbReference type="Pfam" id="PF19272">
    <property type="entry name" value="ASMase_C"/>
    <property type="match status" value="1"/>
</dbReference>
<dbReference type="GO" id="GO:0046872">
    <property type="term" value="F:metal ion binding"/>
    <property type="evidence" value="ECO:0007669"/>
    <property type="project" value="UniProtKB-KW"/>
</dbReference>
<evidence type="ECO:0000256" key="2">
    <source>
        <dbReference type="ARBA" id="ARBA00004613"/>
    </source>
</evidence>
<keyword evidence="15" id="KW-1185">Reference proteome</keyword>
<name>A0A8B6F3P6_MYTGA</name>
<proteinExistence type="inferred from homology"/>
<keyword evidence="8" id="KW-0862">Zinc</keyword>
<feature type="transmembrane region" description="Helical" evidence="10">
    <location>
        <begin position="458"/>
        <end position="482"/>
    </location>
</feature>
<dbReference type="InterPro" id="IPR029052">
    <property type="entry name" value="Metallo-depent_PP-like"/>
</dbReference>
<gene>
    <name evidence="14" type="ORF">MGAL_10B023928</name>
</gene>
<dbReference type="CDD" id="cd00842">
    <property type="entry name" value="MPP_ASMase"/>
    <property type="match status" value="1"/>
</dbReference>
<feature type="chain" id="PRO_5032373658" evidence="11">
    <location>
        <begin position="20"/>
        <end position="506"/>
    </location>
</feature>
<evidence type="ECO:0000259" key="12">
    <source>
        <dbReference type="Pfam" id="PF00149"/>
    </source>
</evidence>
<dbReference type="InterPro" id="IPR045473">
    <property type="entry name" value="ASM_C"/>
</dbReference>
<evidence type="ECO:0000313" key="15">
    <source>
        <dbReference type="Proteomes" id="UP000596742"/>
    </source>
</evidence>
<dbReference type="Gene3D" id="3.60.21.10">
    <property type="match status" value="1"/>
</dbReference>
<evidence type="ECO:0000259" key="13">
    <source>
        <dbReference type="Pfam" id="PF19272"/>
    </source>
</evidence>
<keyword evidence="10" id="KW-0472">Membrane</keyword>
<keyword evidence="10" id="KW-1133">Transmembrane helix</keyword>
<keyword evidence="7 14" id="KW-0378">Hydrolase</keyword>
<dbReference type="Proteomes" id="UP000596742">
    <property type="component" value="Unassembled WGS sequence"/>
</dbReference>
<keyword evidence="4" id="KW-0964">Secreted</keyword>
<dbReference type="PANTHER" id="PTHR10340">
    <property type="entry name" value="SPHINGOMYELIN PHOSPHODIESTERASE"/>
    <property type="match status" value="1"/>
</dbReference>
<feature type="signal peptide" evidence="11">
    <location>
        <begin position="1"/>
        <end position="19"/>
    </location>
</feature>
<evidence type="ECO:0000256" key="9">
    <source>
        <dbReference type="ARBA" id="ARBA00023180"/>
    </source>
</evidence>
<keyword evidence="6 11" id="KW-0732">Signal</keyword>
<evidence type="ECO:0000256" key="3">
    <source>
        <dbReference type="ARBA" id="ARBA00008234"/>
    </source>
</evidence>
<comment type="similarity">
    <text evidence="3">Belongs to the acid sphingomyelinase family.</text>
</comment>
<dbReference type="SUPFAM" id="SSF56300">
    <property type="entry name" value="Metallo-dependent phosphatases"/>
    <property type="match status" value="1"/>
</dbReference>
<accession>A0A8B6F3P6</accession>
<evidence type="ECO:0000256" key="11">
    <source>
        <dbReference type="SAM" id="SignalP"/>
    </source>
</evidence>
<organism evidence="14 15">
    <name type="scientific">Mytilus galloprovincialis</name>
    <name type="common">Mediterranean mussel</name>
    <dbReference type="NCBI Taxonomy" id="29158"/>
    <lineage>
        <taxon>Eukaryota</taxon>
        <taxon>Metazoa</taxon>
        <taxon>Spiralia</taxon>
        <taxon>Lophotrochozoa</taxon>
        <taxon>Mollusca</taxon>
        <taxon>Bivalvia</taxon>
        <taxon>Autobranchia</taxon>
        <taxon>Pteriomorphia</taxon>
        <taxon>Mytilida</taxon>
        <taxon>Mytiloidea</taxon>
        <taxon>Mytilidae</taxon>
        <taxon>Mytilinae</taxon>
        <taxon>Mytilus</taxon>
    </lineage>
</organism>
<comment type="caution">
    <text evidence="14">The sequence shown here is derived from an EMBL/GenBank/DDBJ whole genome shotgun (WGS) entry which is preliminary data.</text>
</comment>
<evidence type="ECO:0000256" key="5">
    <source>
        <dbReference type="ARBA" id="ARBA00022723"/>
    </source>
</evidence>
<comment type="cofactor">
    <cofactor evidence="1">
        <name>Zn(2+)</name>
        <dbReference type="ChEBI" id="CHEBI:29105"/>
    </cofactor>
</comment>
<dbReference type="InterPro" id="IPR041805">
    <property type="entry name" value="ASMase/PPN1_MPP"/>
</dbReference>